<keyword evidence="1" id="KW-0472">Membrane</keyword>
<dbReference type="Proteomes" id="UP000004521">
    <property type="component" value="Unassembled WGS sequence"/>
</dbReference>
<dbReference type="RefSeq" id="WP_005424018.1">
    <property type="nucleotide sequence ID" value="NZ_JH584329.1"/>
</dbReference>
<keyword evidence="1" id="KW-0812">Transmembrane</keyword>
<feature type="transmembrane region" description="Helical" evidence="1">
    <location>
        <begin position="6"/>
        <end position="26"/>
    </location>
</feature>
<evidence type="ECO:0000256" key="1">
    <source>
        <dbReference type="SAM" id="Phobius"/>
    </source>
</evidence>
<keyword evidence="1" id="KW-1133">Transmembrane helix</keyword>
<evidence type="ECO:0008006" key="4">
    <source>
        <dbReference type="Google" id="ProtNLM"/>
    </source>
</evidence>
<dbReference type="EMBL" id="AHIH01000015">
    <property type="protein sequence ID" value="EHN67997.1"/>
    <property type="molecule type" value="Genomic_DNA"/>
</dbReference>
<comment type="caution">
    <text evidence="2">The sequence shown here is derived from an EMBL/GenBank/DDBJ whole genome shotgun (WGS) entry which is preliminary data.</text>
</comment>
<gene>
    <name evidence="2" type="ORF">VFSR5_2722</name>
</gene>
<name>A0AAV3EM11_ALIFS</name>
<accession>A0AAV3EM11</accession>
<organism evidence="2 3">
    <name type="scientific">Aliivibrio fischeri SR5</name>
    <dbReference type="NCBI Taxonomy" id="1088719"/>
    <lineage>
        <taxon>Bacteria</taxon>
        <taxon>Pseudomonadati</taxon>
        <taxon>Pseudomonadota</taxon>
        <taxon>Gammaproteobacteria</taxon>
        <taxon>Vibrionales</taxon>
        <taxon>Vibrionaceae</taxon>
        <taxon>Aliivibrio</taxon>
    </lineage>
</organism>
<dbReference type="AlphaFoldDB" id="A0AAV3EM11"/>
<sequence>MNDNIIWAVASVIFSGCATPFLRPLWDKLSKKSSVISSAELESRPEILPIESKELNYREKLGIRHRELRLNLAGFTLAQMSEIYSLEEASKIEEYESGEQELPKKLMNVANKYFNLKSEYFDPEIEELFPFRSISSSEYEFYLAKGYKPYIMCSPNEREWNLFAYIYFYYEKNGLHQMVKSNEIARFKSGDTGKHNVERLIYNMKLMGYDQNYAVVAKVNKENWELMENNRFFKKITPYSIDVECMDIFDKWFNSYKK</sequence>
<reference evidence="2 3" key="1">
    <citation type="journal article" date="2012" name="J. Bacteriol.">
        <title>Draft Genome Sequence of Vibrio fischeri SR5, a Strain Isolated from the Light Organ of the Mediterranean Squid Sepiola robusta.</title>
        <authorList>
            <person name="Gyllborg M.C."/>
            <person name="Sahl J.W."/>
            <person name="Cronin D.C.III."/>
            <person name="Rasko D.A."/>
            <person name="Mandel M.J."/>
        </authorList>
    </citation>
    <scope>NUCLEOTIDE SEQUENCE [LARGE SCALE GENOMIC DNA]</scope>
    <source>
        <strain evidence="2 3">SR5</strain>
    </source>
</reference>
<evidence type="ECO:0000313" key="3">
    <source>
        <dbReference type="Proteomes" id="UP000004521"/>
    </source>
</evidence>
<proteinExistence type="predicted"/>
<evidence type="ECO:0000313" key="2">
    <source>
        <dbReference type="EMBL" id="EHN67997.1"/>
    </source>
</evidence>
<protein>
    <recommendedName>
        <fullName evidence="4">HTH cro/C1-type domain-containing protein</fullName>
    </recommendedName>
</protein>